<dbReference type="Proteomes" id="UP000182227">
    <property type="component" value="Unassembled WGS sequence"/>
</dbReference>
<proteinExistence type="predicted"/>
<gene>
    <name evidence="1" type="ORF">BN970_05955</name>
</gene>
<protein>
    <submittedName>
        <fullName evidence="1">Uncharacterized protein</fullName>
    </submittedName>
</protein>
<evidence type="ECO:0000313" key="1">
    <source>
        <dbReference type="EMBL" id="CQD23605.1"/>
    </source>
</evidence>
<organism evidence="1 2">
    <name type="scientific">Mycolicibacterium conceptionense</name>
    <dbReference type="NCBI Taxonomy" id="451644"/>
    <lineage>
        <taxon>Bacteria</taxon>
        <taxon>Bacillati</taxon>
        <taxon>Actinomycetota</taxon>
        <taxon>Actinomycetes</taxon>
        <taxon>Mycobacteriales</taxon>
        <taxon>Mycobacteriaceae</taxon>
        <taxon>Mycolicibacterium</taxon>
    </lineage>
</organism>
<sequence length="29" mass="3322">MLTTPGIRRSRFPAHMKYALSGNNFGELR</sequence>
<dbReference type="AlphaFoldDB" id="A0A0U1DXK4"/>
<evidence type="ECO:0000313" key="2">
    <source>
        <dbReference type="Proteomes" id="UP000182227"/>
    </source>
</evidence>
<name>A0A0U1DXK4_9MYCO</name>
<accession>A0A0U1DXK4</accession>
<reference evidence="1 2" key="1">
    <citation type="submission" date="2015-03" db="EMBL/GenBank/DDBJ databases">
        <authorList>
            <person name="Murphy D."/>
        </authorList>
    </citation>
    <scope>NUCLEOTIDE SEQUENCE [LARGE SCALE GENOMIC DNA]</scope>
    <source>
        <strain evidence="1 2">D16</strain>
    </source>
</reference>
<dbReference type="EMBL" id="CTEF01000006">
    <property type="protein sequence ID" value="CQD23605.1"/>
    <property type="molecule type" value="Genomic_DNA"/>
</dbReference>